<dbReference type="SUPFAM" id="SSF55729">
    <property type="entry name" value="Acyl-CoA N-acyltransferases (Nat)"/>
    <property type="match status" value="1"/>
</dbReference>
<accession>A0A550C6V0</accession>
<dbReference type="AlphaFoldDB" id="A0A550C6V0"/>
<comment type="caution">
    <text evidence="3">The sequence shown here is derived from an EMBL/GenBank/DDBJ whole genome shotgun (WGS) entry which is preliminary data.</text>
</comment>
<dbReference type="SMART" id="SM00248">
    <property type="entry name" value="ANK"/>
    <property type="match status" value="1"/>
</dbReference>
<dbReference type="PROSITE" id="PS50297">
    <property type="entry name" value="ANK_REP_REGION"/>
    <property type="match status" value="1"/>
</dbReference>
<dbReference type="Proteomes" id="UP000320762">
    <property type="component" value="Unassembled WGS sequence"/>
</dbReference>
<reference evidence="3 4" key="1">
    <citation type="journal article" date="2019" name="New Phytol.">
        <title>Comparative genomics reveals unique wood-decay strategies and fruiting body development in the Schizophyllaceae.</title>
        <authorList>
            <person name="Almasi E."/>
            <person name="Sahu N."/>
            <person name="Krizsan K."/>
            <person name="Balint B."/>
            <person name="Kovacs G.M."/>
            <person name="Kiss B."/>
            <person name="Cseklye J."/>
            <person name="Drula E."/>
            <person name="Henrissat B."/>
            <person name="Nagy I."/>
            <person name="Chovatia M."/>
            <person name="Adam C."/>
            <person name="LaButti K."/>
            <person name="Lipzen A."/>
            <person name="Riley R."/>
            <person name="Grigoriev I.V."/>
            <person name="Nagy L.G."/>
        </authorList>
    </citation>
    <scope>NUCLEOTIDE SEQUENCE [LARGE SCALE GENOMIC DNA]</scope>
    <source>
        <strain evidence="3 4">NL-1724</strain>
    </source>
</reference>
<feature type="domain" description="N-acetyltransferase" evidence="2">
    <location>
        <begin position="46"/>
        <end position="206"/>
    </location>
</feature>
<keyword evidence="1" id="KW-0040">ANK repeat</keyword>
<dbReference type="PROSITE" id="PS51186">
    <property type="entry name" value="GNAT"/>
    <property type="match status" value="1"/>
</dbReference>
<dbReference type="InterPro" id="IPR036770">
    <property type="entry name" value="Ankyrin_rpt-contain_sf"/>
</dbReference>
<protein>
    <recommendedName>
        <fullName evidence="2">N-acetyltransferase domain-containing protein</fullName>
    </recommendedName>
</protein>
<dbReference type="InterPro" id="IPR016181">
    <property type="entry name" value="Acyl_CoA_acyltransferase"/>
</dbReference>
<evidence type="ECO:0000256" key="1">
    <source>
        <dbReference type="PROSITE-ProRule" id="PRU00023"/>
    </source>
</evidence>
<evidence type="ECO:0000313" key="4">
    <source>
        <dbReference type="Proteomes" id="UP000320762"/>
    </source>
</evidence>
<evidence type="ECO:0000313" key="3">
    <source>
        <dbReference type="EMBL" id="TRM60524.1"/>
    </source>
</evidence>
<proteinExistence type="predicted"/>
<dbReference type="STRING" id="97359.A0A550C6V0"/>
<organism evidence="3 4">
    <name type="scientific">Schizophyllum amplum</name>
    <dbReference type="NCBI Taxonomy" id="97359"/>
    <lineage>
        <taxon>Eukaryota</taxon>
        <taxon>Fungi</taxon>
        <taxon>Dikarya</taxon>
        <taxon>Basidiomycota</taxon>
        <taxon>Agaricomycotina</taxon>
        <taxon>Agaricomycetes</taxon>
        <taxon>Agaricomycetidae</taxon>
        <taxon>Agaricales</taxon>
        <taxon>Schizophyllaceae</taxon>
        <taxon>Schizophyllum</taxon>
    </lineage>
</organism>
<dbReference type="InterPro" id="IPR002110">
    <property type="entry name" value="Ankyrin_rpt"/>
</dbReference>
<dbReference type="EMBL" id="VDMD01000021">
    <property type="protein sequence ID" value="TRM60524.1"/>
    <property type="molecule type" value="Genomic_DNA"/>
</dbReference>
<dbReference type="SUPFAM" id="SSF48403">
    <property type="entry name" value="Ankyrin repeat"/>
    <property type="match status" value="1"/>
</dbReference>
<dbReference type="Gene3D" id="3.40.630.30">
    <property type="match status" value="1"/>
</dbReference>
<gene>
    <name evidence="3" type="ORF">BD626DRAFT_504273</name>
</gene>
<keyword evidence="4" id="KW-1185">Reference proteome</keyword>
<dbReference type="GO" id="GO:0016747">
    <property type="term" value="F:acyltransferase activity, transferring groups other than amino-acyl groups"/>
    <property type="evidence" value="ECO:0007669"/>
    <property type="project" value="InterPro"/>
</dbReference>
<dbReference type="PROSITE" id="PS50088">
    <property type="entry name" value="ANK_REPEAT"/>
    <property type="match status" value="1"/>
</dbReference>
<name>A0A550C6V0_9AGAR</name>
<sequence>MTNIASTITISLADLRCESQKIGGQRGGCISDVRLTATHPQHGLLGTLKAYKIAPIYQLKGSFFELLDSKSAELSDFGAKVLDNNMNVYSKLVDDEYHKGTGCWGREMNEGSIMFIHELEVDRRVEHQGIGTRLLQELVAPNNYHVNPKTIIYCWPSSSRARSVDECCESLPPIVNFFRKFGFRRVGRTTYFAHTTDAQHPSRLLPASDDLAVDHYKFSRPVDEAMDRLRKDYPIHTAMNPPGLRSASTTEDIIAAIHTAYTQDPASVHIRDEQGLSPIHIAASKGNLEVVKTLLSLGDARDDILCRDNINDRNAMEAHEEHMQISLAVRQITIGPSECDSSKSDLTLQHLLKQAAGEDVGSLEDQLTKGGFGCICGQCRGGWLSPRVAHIMQLEAREAFYVGTLMVPMAFQKYRPACAWNVTTLPGTDYIPVYFRQNMYQSFYKGFISLSRALSRVIERDVIPTLQGIISEAGNSGQWYGDREVQHYVGKGGRVEYPVDYVVDAARKHMADEAMLEELEKSEAWRALPVCVNDMQFDLVRRRMGLSASQRWGPYYDEGDEDGPIVAAGLPGLPSAWEHR</sequence>
<dbReference type="OrthoDB" id="508139at2759"/>
<evidence type="ECO:0000259" key="2">
    <source>
        <dbReference type="PROSITE" id="PS51186"/>
    </source>
</evidence>
<dbReference type="Pfam" id="PF00023">
    <property type="entry name" value="Ank"/>
    <property type="match status" value="1"/>
</dbReference>
<feature type="repeat" description="ANK" evidence="1">
    <location>
        <begin position="274"/>
        <end position="298"/>
    </location>
</feature>
<dbReference type="Gene3D" id="1.25.40.20">
    <property type="entry name" value="Ankyrin repeat-containing domain"/>
    <property type="match status" value="1"/>
</dbReference>
<dbReference type="InterPro" id="IPR000182">
    <property type="entry name" value="GNAT_dom"/>
</dbReference>